<evidence type="ECO:0000256" key="1">
    <source>
        <dbReference type="SAM" id="MobiDB-lite"/>
    </source>
</evidence>
<dbReference type="AlphaFoldDB" id="A0A026WSK4"/>
<gene>
    <name evidence="2" type="ORF">X777_14785</name>
</gene>
<feature type="compositionally biased region" description="Low complexity" evidence="1">
    <location>
        <begin position="34"/>
        <end position="44"/>
    </location>
</feature>
<proteinExistence type="predicted"/>
<evidence type="ECO:0000313" key="3">
    <source>
        <dbReference type="Proteomes" id="UP000053097"/>
    </source>
</evidence>
<dbReference type="Proteomes" id="UP000053097">
    <property type="component" value="Unassembled WGS sequence"/>
</dbReference>
<keyword evidence="3" id="KW-1185">Reference proteome</keyword>
<evidence type="ECO:0000313" key="2">
    <source>
        <dbReference type="EMBL" id="EZA58616.1"/>
    </source>
</evidence>
<feature type="compositionally biased region" description="Acidic residues" evidence="1">
    <location>
        <begin position="54"/>
        <end position="70"/>
    </location>
</feature>
<feature type="compositionally biased region" description="Polar residues" evidence="1">
    <location>
        <begin position="93"/>
        <end position="104"/>
    </location>
</feature>
<protein>
    <submittedName>
        <fullName evidence="2">Uncharacterized protein</fullName>
    </submittedName>
</protein>
<dbReference type="EMBL" id="KK107119">
    <property type="protein sequence ID" value="EZA58616.1"/>
    <property type="molecule type" value="Genomic_DNA"/>
</dbReference>
<feature type="region of interest" description="Disordered" evidence="1">
    <location>
        <begin position="19"/>
        <end position="104"/>
    </location>
</feature>
<name>A0A026WSK4_OOCBI</name>
<reference evidence="2 3" key="1">
    <citation type="journal article" date="2014" name="Curr. Biol.">
        <title>The genome of the clonal raider ant Cerapachys biroi.</title>
        <authorList>
            <person name="Oxley P.R."/>
            <person name="Ji L."/>
            <person name="Fetter-Pruneda I."/>
            <person name="McKenzie S.K."/>
            <person name="Li C."/>
            <person name="Hu H."/>
            <person name="Zhang G."/>
            <person name="Kronauer D.J."/>
        </authorList>
    </citation>
    <scope>NUCLEOTIDE SEQUENCE [LARGE SCALE GENOMIC DNA]</scope>
</reference>
<dbReference type="OrthoDB" id="7554301at2759"/>
<organism evidence="2 3">
    <name type="scientific">Ooceraea biroi</name>
    <name type="common">Clonal raider ant</name>
    <name type="synonym">Cerapachys biroi</name>
    <dbReference type="NCBI Taxonomy" id="2015173"/>
    <lineage>
        <taxon>Eukaryota</taxon>
        <taxon>Metazoa</taxon>
        <taxon>Ecdysozoa</taxon>
        <taxon>Arthropoda</taxon>
        <taxon>Hexapoda</taxon>
        <taxon>Insecta</taxon>
        <taxon>Pterygota</taxon>
        <taxon>Neoptera</taxon>
        <taxon>Endopterygota</taxon>
        <taxon>Hymenoptera</taxon>
        <taxon>Apocrita</taxon>
        <taxon>Aculeata</taxon>
        <taxon>Formicoidea</taxon>
        <taxon>Formicidae</taxon>
        <taxon>Dorylinae</taxon>
        <taxon>Ooceraea</taxon>
    </lineage>
</organism>
<dbReference type="OMA" id="ISEVCHI"/>
<sequence>MNDAMGPEIVNRIRDVLTSGECSVPERLAKEPMSKISSSSSPSSLGDAKKAGDNDDDDDDEDDDDIDEEKTDTRSDKNSSIVSDPKGPLAVENSVNLSGPVTDL</sequence>
<accession>A0A026WSK4</accession>